<evidence type="ECO:0000313" key="4">
    <source>
        <dbReference type="EMBL" id="KAL2826929.1"/>
    </source>
</evidence>
<evidence type="ECO:0008006" key="6">
    <source>
        <dbReference type="Google" id="ProtNLM"/>
    </source>
</evidence>
<keyword evidence="2" id="KW-1133">Transmembrane helix</keyword>
<evidence type="ECO:0000313" key="5">
    <source>
        <dbReference type="Proteomes" id="UP001610446"/>
    </source>
</evidence>
<feature type="region of interest" description="Disordered" evidence="1">
    <location>
        <begin position="523"/>
        <end position="555"/>
    </location>
</feature>
<sequence length="622" mass="64946">MMGRGIFLLVCLQILSVVCASSVGYGQPPLRTVRGADGDTTLAIKRALNSAMGTTYTLNQTNLTKSWADATLFSVGVSASSSSTNNLTGTEQTLELESALTVTCTACYINGTVRGSLNITNDFNLTSAISEISDQVSNVTETAIDQLVDFASNVTDALVDSVADFDLHTIANLDELDLPAWPTLDLDFDLDDVDGLPDVRAQFVFDDLELYLELDVQLSAGATYTLNLFTSQTVAGISIPGLDAGALFKVSLVLIAEAEIDISSGFHVKLDKGLLLDFELFNRDVSGITLPGGLLEFLPVTISGAGSLRALLQLEASIGFNLATPGVAFFEEFTSASAGISAEVFAYVADLSLGVNATTDEDADCALEAVAEYTLAVGAAAGATVAVFTYQWGPAPNTTVPVWYTTLASVCAGEKTTSTTTPTPTPAPALEARQRQTDDNNLVTTTLTTSTTYTLVSCISTGIANCPAHLQSTSSVSRELTTVLTVSSGIDAAWPVSTFSTLEAGVPFGDGVRTIGATSGVPVSYVPPATHTPSPTDSGTVDSNDEEEEEDGGNDNKLIIGLSVGLGVPALIGVGAGLWWFLARRKKYTSVAQNQSETTVYSPWESGAKTARTTVAASPPST</sequence>
<gene>
    <name evidence="4" type="ORF">BJY01DRAFT_141351</name>
</gene>
<proteinExistence type="predicted"/>
<feature type="chain" id="PRO_5045280975" description="Mid2 domain-containing protein" evidence="3">
    <location>
        <begin position="21"/>
        <end position="622"/>
    </location>
</feature>
<feature type="transmembrane region" description="Helical" evidence="2">
    <location>
        <begin position="558"/>
        <end position="582"/>
    </location>
</feature>
<comment type="caution">
    <text evidence="4">The sequence shown here is derived from an EMBL/GenBank/DDBJ whole genome shotgun (WGS) entry which is preliminary data.</text>
</comment>
<keyword evidence="2" id="KW-0812">Transmembrane</keyword>
<evidence type="ECO:0000256" key="1">
    <source>
        <dbReference type="SAM" id="MobiDB-lite"/>
    </source>
</evidence>
<feature type="signal peptide" evidence="3">
    <location>
        <begin position="1"/>
        <end position="20"/>
    </location>
</feature>
<evidence type="ECO:0000256" key="2">
    <source>
        <dbReference type="SAM" id="Phobius"/>
    </source>
</evidence>
<protein>
    <recommendedName>
        <fullName evidence="6">Mid2 domain-containing protein</fullName>
    </recommendedName>
</protein>
<keyword evidence="5" id="KW-1185">Reference proteome</keyword>
<feature type="region of interest" description="Disordered" evidence="1">
    <location>
        <begin position="594"/>
        <end position="622"/>
    </location>
</feature>
<organism evidence="4 5">
    <name type="scientific">Aspergillus pseudoustus</name>
    <dbReference type="NCBI Taxonomy" id="1810923"/>
    <lineage>
        <taxon>Eukaryota</taxon>
        <taxon>Fungi</taxon>
        <taxon>Dikarya</taxon>
        <taxon>Ascomycota</taxon>
        <taxon>Pezizomycotina</taxon>
        <taxon>Eurotiomycetes</taxon>
        <taxon>Eurotiomycetidae</taxon>
        <taxon>Eurotiales</taxon>
        <taxon>Aspergillaceae</taxon>
        <taxon>Aspergillus</taxon>
        <taxon>Aspergillus subgen. Nidulantes</taxon>
    </lineage>
</organism>
<name>A0ABR4IGQ3_9EURO</name>
<dbReference type="EMBL" id="JBFXLU010000418">
    <property type="protein sequence ID" value="KAL2826929.1"/>
    <property type="molecule type" value="Genomic_DNA"/>
</dbReference>
<dbReference type="Proteomes" id="UP001610446">
    <property type="component" value="Unassembled WGS sequence"/>
</dbReference>
<feature type="compositionally biased region" description="Polar residues" evidence="1">
    <location>
        <begin position="611"/>
        <end position="622"/>
    </location>
</feature>
<keyword evidence="3" id="KW-0732">Signal</keyword>
<keyword evidence="2" id="KW-0472">Membrane</keyword>
<feature type="compositionally biased region" description="Acidic residues" evidence="1">
    <location>
        <begin position="543"/>
        <end position="553"/>
    </location>
</feature>
<reference evidence="4 5" key="1">
    <citation type="submission" date="2024-07" db="EMBL/GenBank/DDBJ databases">
        <title>Section-level genome sequencing and comparative genomics of Aspergillus sections Usti and Cavernicolus.</title>
        <authorList>
            <consortium name="Lawrence Berkeley National Laboratory"/>
            <person name="Nybo J.L."/>
            <person name="Vesth T.C."/>
            <person name="Theobald S."/>
            <person name="Frisvad J.C."/>
            <person name="Larsen T.O."/>
            <person name="Kjaerboelling I."/>
            <person name="Rothschild-Mancinelli K."/>
            <person name="Lyhne E.K."/>
            <person name="Kogle M.E."/>
            <person name="Barry K."/>
            <person name="Clum A."/>
            <person name="Na H."/>
            <person name="Ledsgaard L."/>
            <person name="Lin J."/>
            <person name="Lipzen A."/>
            <person name="Kuo A."/>
            <person name="Riley R."/>
            <person name="Mondo S."/>
            <person name="Labutti K."/>
            <person name="Haridas S."/>
            <person name="Pangalinan J."/>
            <person name="Salamov A.A."/>
            <person name="Simmons B.A."/>
            <person name="Magnuson J.K."/>
            <person name="Chen J."/>
            <person name="Drula E."/>
            <person name="Henrissat B."/>
            <person name="Wiebenga A."/>
            <person name="Lubbers R.J."/>
            <person name="Gomes A.C."/>
            <person name="Makela M.R."/>
            <person name="Stajich J."/>
            <person name="Grigoriev I.V."/>
            <person name="Mortensen U.H."/>
            <person name="De Vries R.P."/>
            <person name="Baker S.E."/>
            <person name="Andersen M.R."/>
        </authorList>
    </citation>
    <scope>NUCLEOTIDE SEQUENCE [LARGE SCALE GENOMIC DNA]</scope>
    <source>
        <strain evidence="4 5">CBS 123904</strain>
    </source>
</reference>
<feature type="compositionally biased region" description="Polar residues" evidence="1">
    <location>
        <begin position="531"/>
        <end position="542"/>
    </location>
</feature>
<evidence type="ECO:0000256" key="3">
    <source>
        <dbReference type="SAM" id="SignalP"/>
    </source>
</evidence>
<accession>A0ABR4IGQ3</accession>